<dbReference type="EMBL" id="PVBQ01000001">
    <property type="protein sequence ID" value="PRD49215.1"/>
    <property type="molecule type" value="Genomic_DNA"/>
</dbReference>
<dbReference type="Proteomes" id="UP000239711">
    <property type="component" value="Unassembled WGS sequence"/>
</dbReference>
<name>A0A2S9J8T9_9SPHI</name>
<evidence type="ECO:0000313" key="1">
    <source>
        <dbReference type="EMBL" id="PRD49215.1"/>
    </source>
</evidence>
<keyword evidence="2" id="KW-1185">Reference proteome</keyword>
<protein>
    <submittedName>
        <fullName evidence="1">Uncharacterized protein</fullName>
    </submittedName>
</protein>
<dbReference type="OrthoDB" id="699377at2"/>
<sequence length="124" mass="14367">MQQKKAFDSKYPNAVNGFDNVIRYKDYLLLQLKYFNGNAQWIALNVETKDIVDIGGLLPDSSSDYMPIMGWQQFLRTDGEYLYAILYPNELVDRWGGKENRPITARARLLSKSKNPILAKFKLK</sequence>
<reference evidence="1 2" key="1">
    <citation type="submission" date="2018-02" db="EMBL/GenBank/DDBJ databases">
        <title>The draft genome of Sphingobacterium sp. 5JN-11.</title>
        <authorList>
            <person name="Liu L."/>
            <person name="Li L."/>
            <person name="Liang L."/>
            <person name="Zhang X."/>
            <person name="Wang T."/>
        </authorList>
    </citation>
    <scope>NUCLEOTIDE SEQUENCE [LARGE SCALE GENOMIC DNA]</scope>
    <source>
        <strain evidence="1 2">5JN-11</strain>
    </source>
</reference>
<comment type="caution">
    <text evidence="1">The sequence shown here is derived from an EMBL/GenBank/DDBJ whole genome shotgun (WGS) entry which is preliminary data.</text>
</comment>
<evidence type="ECO:0000313" key="2">
    <source>
        <dbReference type="Proteomes" id="UP000239711"/>
    </source>
</evidence>
<accession>A0A2S9J8T9</accession>
<dbReference type="RefSeq" id="WP_105715055.1">
    <property type="nucleotide sequence ID" value="NZ_PVBQ01000001.1"/>
</dbReference>
<organism evidence="1 2">
    <name type="scientific">Sphingobacterium haloxyli</name>
    <dbReference type="NCBI Taxonomy" id="2100533"/>
    <lineage>
        <taxon>Bacteria</taxon>
        <taxon>Pseudomonadati</taxon>
        <taxon>Bacteroidota</taxon>
        <taxon>Sphingobacteriia</taxon>
        <taxon>Sphingobacteriales</taxon>
        <taxon>Sphingobacteriaceae</taxon>
        <taxon>Sphingobacterium</taxon>
    </lineage>
</organism>
<proteinExistence type="predicted"/>
<gene>
    <name evidence="1" type="ORF">C5745_00830</name>
</gene>
<dbReference type="AlphaFoldDB" id="A0A2S9J8T9"/>